<name>A0ACB9EIG0_ARCLA</name>
<organism evidence="1 2">
    <name type="scientific">Arctium lappa</name>
    <name type="common">Greater burdock</name>
    <name type="synonym">Lappa major</name>
    <dbReference type="NCBI Taxonomy" id="4217"/>
    <lineage>
        <taxon>Eukaryota</taxon>
        <taxon>Viridiplantae</taxon>
        <taxon>Streptophyta</taxon>
        <taxon>Embryophyta</taxon>
        <taxon>Tracheophyta</taxon>
        <taxon>Spermatophyta</taxon>
        <taxon>Magnoliopsida</taxon>
        <taxon>eudicotyledons</taxon>
        <taxon>Gunneridae</taxon>
        <taxon>Pentapetalae</taxon>
        <taxon>asterids</taxon>
        <taxon>campanulids</taxon>
        <taxon>Asterales</taxon>
        <taxon>Asteraceae</taxon>
        <taxon>Carduoideae</taxon>
        <taxon>Cardueae</taxon>
        <taxon>Arctiinae</taxon>
        <taxon>Arctium</taxon>
    </lineage>
</organism>
<evidence type="ECO:0000313" key="2">
    <source>
        <dbReference type="Proteomes" id="UP001055879"/>
    </source>
</evidence>
<evidence type="ECO:0000313" key="1">
    <source>
        <dbReference type="EMBL" id="KAI3758699.1"/>
    </source>
</evidence>
<reference evidence="2" key="1">
    <citation type="journal article" date="2022" name="Mol. Ecol. Resour.">
        <title>The genomes of chicory, endive, great burdock and yacon provide insights into Asteraceae palaeo-polyploidization history and plant inulin production.</title>
        <authorList>
            <person name="Fan W."/>
            <person name="Wang S."/>
            <person name="Wang H."/>
            <person name="Wang A."/>
            <person name="Jiang F."/>
            <person name="Liu H."/>
            <person name="Zhao H."/>
            <person name="Xu D."/>
            <person name="Zhang Y."/>
        </authorList>
    </citation>
    <scope>NUCLEOTIDE SEQUENCE [LARGE SCALE GENOMIC DNA]</scope>
    <source>
        <strain evidence="2">cv. Niubang</strain>
    </source>
</reference>
<reference evidence="1 2" key="2">
    <citation type="journal article" date="2022" name="Mol. Ecol. Resour.">
        <title>The genomes of chicory, endive, great burdock and yacon provide insights into Asteraceae paleo-polyploidization history and plant inulin production.</title>
        <authorList>
            <person name="Fan W."/>
            <person name="Wang S."/>
            <person name="Wang H."/>
            <person name="Wang A."/>
            <person name="Jiang F."/>
            <person name="Liu H."/>
            <person name="Zhao H."/>
            <person name="Xu D."/>
            <person name="Zhang Y."/>
        </authorList>
    </citation>
    <scope>NUCLEOTIDE SEQUENCE [LARGE SCALE GENOMIC DNA]</scope>
    <source>
        <strain evidence="2">cv. Niubang</strain>
    </source>
</reference>
<dbReference type="Proteomes" id="UP001055879">
    <property type="component" value="Linkage Group LG02"/>
</dbReference>
<sequence>MSLQATSSSFSIHIEVSFLWQQNPSVGQSSKKKETDLLVRDPNLCAKSPRNRFVEETDLLTTLEYEGRRRQGLEPRRRQGLEHRSVLGSRSKGEVDW</sequence>
<gene>
    <name evidence="1" type="ORF">L6452_06270</name>
</gene>
<accession>A0ACB9EIG0</accession>
<keyword evidence="2" id="KW-1185">Reference proteome</keyword>
<protein>
    <submittedName>
        <fullName evidence="1">Uncharacterized protein</fullName>
    </submittedName>
</protein>
<dbReference type="EMBL" id="CM042048">
    <property type="protein sequence ID" value="KAI3758699.1"/>
    <property type="molecule type" value="Genomic_DNA"/>
</dbReference>
<comment type="caution">
    <text evidence="1">The sequence shown here is derived from an EMBL/GenBank/DDBJ whole genome shotgun (WGS) entry which is preliminary data.</text>
</comment>
<proteinExistence type="predicted"/>